<dbReference type="Proteomes" id="UP000006790">
    <property type="component" value="Chromosome 1"/>
</dbReference>
<accession>G8JN38</accession>
<dbReference type="PANTHER" id="PTHR37784:SF2">
    <property type="entry name" value="HIGH-OSMOLARITY-INDUCED TRANSCRIPTION PROTEIN 1"/>
    <property type="match status" value="1"/>
</dbReference>
<feature type="region of interest" description="Disordered" evidence="2">
    <location>
        <begin position="71"/>
        <end position="90"/>
    </location>
</feature>
<feature type="region of interest" description="Disordered" evidence="2">
    <location>
        <begin position="106"/>
        <end position="141"/>
    </location>
</feature>
<dbReference type="InParanoid" id="G8JN38"/>
<dbReference type="GO" id="GO:0060963">
    <property type="term" value="P:positive regulation of ribosomal protein gene transcription by RNA polymerase II"/>
    <property type="evidence" value="ECO:0007669"/>
    <property type="project" value="TreeGrafter"/>
</dbReference>
<dbReference type="Pfam" id="PF12550">
    <property type="entry name" value="GCR1_C"/>
    <property type="match status" value="1"/>
</dbReference>
<evidence type="ECO:0000313" key="4">
    <source>
        <dbReference type="EMBL" id="AET37502.1"/>
    </source>
</evidence>
<reference evidence="5" key="1">
    <citation type="journal article" date="2012" name="G3 (Bethesda)">
        <title>Pichia sorbitophila, an interspecies yeast hybrid reveals early steps of genome resolution following polyploidization.</title>
        <authorList>
            <person name="Leh Louis V."/>
            <person name="Despons L."/>
            <person name="Friedrich A."/>
            <person name="Martin T."/>
            <person name="Durrens P."/>
            <person name="Casaregola S."/>
            <person name="Neuveglise C."/>
            <person name="Fairhead C."/>
            <person name="Marck C."/>
            <person name="Cruz J.A."/>
            <person name="Straub M.L."/>
            <person name="Kugler V."/>
            <person name="Sacerdot C."/>
            <person name="Uzunov Z."/>
            <person name="Thierry A."/>
            <person name="Weiss S."/>
            <person name="Bleykasten C."/>
            <person name="De Montigny J."/>
            <person name="Jacques N."/>
            <person name="Jung P."/>
            <person name="Lemaire M."/>
            <person name="Mallet S."/>
            <person name="Morel G."/>
            <person name="Richard G.F."/>
            <person name="Sarkar A."/>
            <person name="Savel G."/>
            <person name="Schacherer J."/>
            <person name="Seret M.L."/>
            <person name="Talla E."/>
            <person name="Samson G."/>
            <person name="Jubin C."/>
            <person name="Poulain J."/>
            <person name="Vacherie B."/>
            <person name="Barbe V."/>
            <person name="Pelletier E."/>
            <person name="Sherman D.J."/>
            <person name="Westhof E."/>
            <person name="Weissenbach J."/>
            <person name="Baret P.V."/>
            <person name="Wincker P."/>
            <person name="Gaillardin C."/>
            <person name="Dujon B."/>
            <person name="Souciet J.L."/>
        </authorList>
    </citation>
    <scope>NUCLEOTIDE SEQUENCE [LARGE SCALE GENOMIC DNA]</scope>
    <source>
        <strain evidence="5">CBS 270.75 / DBVPG 7215 / KCTC 17166 / NRRL Y-17582</strain>
    </source>
</reference>
<name>G8JN38_ERECY</name>
<feature type="compositionally biased region" description="Low complexity" evidence="2">
    <location>
        <begin position="111"/>
        <end position="120"/>
    </location>
</feature>
<dbReference type="GO" id="GO:0000978">
    <property type="term" value="F:RNA polymerase II cis-regulatory region sequence-specific DNA binding"/>
    <property type="evidence" value="ECO:0007669"/>
    <property type="project" value="TreeGrafter"/>
</dbReference>
<dbReference type="eggNOG" id="ENOG502SPD1">
    <property type="taxonomic scope" value="Eukaryota"/>
</dbReference>
<feature type="compositionally biased region" description="Acidic residues" evidence="2">
    <location>
        <begin position="79"/>
        <end position="90"/>
    </location>
</feature>
<feature type="region of interest" description="Disordered" evidence="2">
    <location>
        <begin position="300"/>
        <end position="320"/>
    </location>
</feature>
<dbReference type="GeneID" id="11469650"/>
<dbReference type="EMBL" id="CP002497">
    <property type="protein sequence ID" value="AET37502.1"/>
    <property type="molecule type" value="Genomic_DNA"/>
</dbReference>
<feature type="coiled-coil region" evidence="1">
    <location>
        <begin position="17"/>
        <end position="44"/>
    </location>
</feature>
<organism evidence="4 5">
    <name type="scientific">Eremothecium cymbalariae (strain CBS 270.75 / DBVPG 7215 / KCTC 17166 / NRRL Y-17582)</name>
    <name type="common">Yeast</name>
    <dbReference type="NCBI Taxonomy" id="931890"/>
    <lineage>
        <taxon>Eukaryota</taxon>
        <taxon>Fungi</taxon>
        <taxon>Dikarya</taxon>
        <taxon>Ascomycota</taxon>
        <taxon>Saccharomycotina</taxon>
        <taxon>Saccharomycetes</taxon>
        <taxon>Saccharomycetales</taxon>
        <taxon>Saccharomycetaceae</taxon>
        <taxon>Eremothecium</taxon>
    </lineage>
</organism>
<dbReference type="RefSeq" id="XP_003644319.1">
    <property type="nucleotide sequence ID" value="XM_003644271.1"/>
</dbReference>
<evidence type="ECO:0000259" key="3">
    <source>
        <dbReference type="Pfam" id="PF12550"/>
    </source>
</evidence>
<evidence type="ECO:0000256" key="2">
    <source>
        <dbReference type="SAM" id="MobiDB-lite"/>
    </source>
</evidence>
<feature type="compositionally biased region" description="Low complexity" evidence="2">
    <location>
        <begin position="300"/>
        <end position="310"/>
    </location>
</feature>
<dbReference type="GO" id="GO:0000981">
    <property type="term" value="F:DNA-binding transcription factor activity, RNA polymerase II-specific"/>
    <property type="evidence" value="ECO:0007669"/>
    <property type="project" value="TreeGrafter"/>
</dbReference>
<dbReference type="OrthoDB" id="428577at2759"/>
<evidence type="ECO:0000313" key="5">
    <source>
        <dbReference type="Proteomes" id="UP000006790"/>
    </source>
</evidence>
<dbReference type="KEGG" id="erc:Ecym_1260"/>
<feature type="domain" description="Transcription activator GCR1-like" evidence="3">
    <location>
        <begin position="333"/>
        <end position="408"/>
    </location>
</feature>
<dbReference type="AlphaFoldDB" id="G8JN38"/>
<dbReference type="HOGENOM" id="CLU_735808_0_0_1"/>
<keyword evidence="5" id="KW-1185">Reference proteome</keyword>
<protein>
    <recommendedName>
        <fullName evidence="3">Transcription activator GCR1-like domain-containing protein</fullName>
    </recommendedName>
</protein>
<proteinExistence type="predicted"/>
<dbReference type="OMA" id="SEIWNDY"/>
<dbReference type="PANTHER" id="PTHR37784">
    <property type="entry name" value="PROTEIN MSN1"/>
    <property type="match status" value="1"/>
</dbReference>
<sequence>MSLSNEISPLDITSTNIKHVNRMFQEMEVRMAHLQRQVDTLRIHVRQEHMKRKILESKLVTRFSNMAKRLTERLTESSSSDEDEHDSEDIMPFDQQMDVFESMFDNEESDSSYNESGNDSLSSEKNVTDVESEGQDVSEQRNNTASMLDTLVSSNTHDVVSHVHPNGTMMNDELVSRHASTNESSAQLSTAGYTTTGRSVVATSNHTASSATSMPPAQLVFDAHHPQEDLALLINDALNGYNGAKKRSLSNDFNQQQQQSLKKRWLSVASYARMPIFPLKPYPNSTPTPASTVATTPITNNNAVSSSSPPAGTPPHGKRYDEVDIRSKYGVSFSEKYFKVSEIWNDYIKVNEKGVSIKSLEESYSNKWRANLKKNVKKKYNRRLIVVRAIETGIKRGKSQEECIEILDGFLKQNNKAVSHFYKKSNLPKELI</sequence>
<keyword evidence="1" id="KW-0175">Coiled coil</keyword>
<dbReference type="InterPro" id="IPR052146">
    <property type="entry name" value="HOT1"/>
</dbReference>
<evidence type="ECO:0000256" key="1">
    <source>
        <dbReference type="SAM" id="Coils"/>
    </source>
</evidence>
<dbReference type="InterPro" id="IPR022210">
    <property type="entry name" value="TF_GCR1-like"/>
</dbReference>
<gene>
    <name evidence="4" type="ordered locus">Ecym_1260</name>
</gene>